<dbReference type="InterPro" id="IPR021204">
    <property type="entry name" value="Integr_conj_element_PFL4711"/>
</dbReference>
<dbReference type="RefSeq" id="WP_136574483.1">
    <property type="nucleotide sequence ID" value="NZ_STFG01000021.1"/>
</dbReference>
<proteinExistence type="predicted"/>
<evidence type="ECO:0000256" key="1">
    <source>
        <dbReference type="SAM" id="SignalP"/>
    </source>
</evidence>
<keyword evidence="3" id="KW-1185">Reference proteome</keyword>
<comment type="caution">
    <text evidence="2">The sequence shown here is derived from an EMBL/GenBank/DDBJ whole genome shotgun (WGS) entry which is preliminary data.</text>
</comment>
<name>A0A4S8EZY9_9BURK</name>
<dbReference type="OrthoDB" id="8553954at2"/>
<dbReference type="AlphaFoldDB" id="A0A4S8EZY9"/>
<evidence type="ECO:0000313" key="3">
    <source>
        <dbReference type="Proteomes" id="UP000308917"/>
    </source>
</evidence>
<accession>A0A4S8EZY9</accession>
<dbReference type="NCBIfam" id="TIGR03755">
    <property type="entry name" value="conj_TIGR03755"/>
    <property type="match status" value="1"/>
</dbReference>
<sequence>MNTPFRNHIVAACTLACVLSLAVAPRSADAQPVSNSSLYYRLGGDSPANLALNPNMTAMKMGLNGAVKMNYSCGKFDIGLSWASLMNSLENLGATVTGAVQAGISALPLYILQRAHPGLYQLFQNFSVKADTLVAASLKSCEEMEQMILAGGNPYEDYVKMAKGEGWKAQANAEGNVTTAKTDMNKREFAQKRGVTWVYGSLAGGEGQPPIEPVKDITIAGFNATLNQPITASPTTDYSNGPHGIQRMVRAFRSAYQASQFTTEVLGDKAVNLNEDTPTTTSTAGGLGPKIEKELLELQPKLISAVQQPETVTLEKLNVISAPGMGITPQLMESIKRMPPDTQSMVIGRLSEELAIQRVVDKALIARNILITGLSLPEVQAASEATKDVQVKIDRLTQYIDDLLYEFRIRKEMSSATATAILEHQIDLDSAAASVPGAQFSDPHPIRNGRVAQ</sequence>
<reference evidence="2 3" key="1">
    <citation type="journal article" date="2015" name="Antonie Van Leeuwenhoek">
        <title>Lampropedia puyangensis sp. nov., isolated from symptomatic bark of Populus ? euramericana canker and emended description of Lampropedia hyalina (Ehrenberg 1832) Lee et al. 2004.</title>
        <authorList>
            <person name="Li Y."/>
            <person name="Wang T."/>
            <person name="Piao C.G."/>
            <person name="Wang L.F."/>
            <person name="Tian G.Z."/>
            <person name="Zhu T.H."/>
            <person name="Guo M.W."/>
        </authorList>
    </citation>
    <scope>NUCLEOTIDE SEQUENCE [LARGE SCALE GENOMIC DNA]</scope>
    <source>
        <strain evidence="2 3">2-bin</strain>
    </source>
</reference>
<organism evidence="2 3">
    <name type="scientific">Lampropedia puyangensis</name>
    <dbReference type="NCBI Taxonomy" id="1330072"/>
    <lineage>
        <taxon>Bacteria</taxon>
        <taxon>Pseudomonadati</taxon>
        <taxon>Pseudomonadota</taxon>
        <taxon>Betaproteobacteria</taxon>
        <taxon>Burkholderiales</taxon>
        <taxon>Comamonadaceae</taxon>
        <taxon>Lampropedia</taxon>
    </lineage>
</organism>
<evidence type="ECO:0000313" key="2">
    <source>
        <dbReference type="EMBL" id="THT98411.1"/>
    </source>
</evidence>
<feature type="chain" id="PRO_5020883174" evidence="1">
    <location>
        <begin position="31"/>
        <end position="453"/>
    </location>
</feature>
<protein>
    <submittedName>
        <fullName evidence="2">Integrating conjugative element protein</fullName>
    </submittedName>
</protein>
<gene>
    <name evidence="2" type="ORF">E9531_14460</name>
</gene>
<dbReference type="EMBL" id="STFG01000021">
    <property type="protein sequence ID" value="THT98411.1"/>
    <property type="molecule type" value="Genomic_DNA"/>
</dbReference>
<dbReference type="Proteomes" id="UP000308917">
    <property type="component" value="Unassembled WGS sequence"/>
</dbReference>
<feature type="signal peptide" evidence="1">
    <location>
        <begin position="1"/>
        <end position="30"/>
    </location>
</feature>
<keyword evidence="1" id="KW-0732">Signal</keyword>